<keyword evidence="3" id="KW-1185">Reference proteome</keyword>
<feature type="chain" id="PRO_5047071973" description="Outer membrane protein beta-barrel domain-containing protein" evidence="1">
    <location>
        <begin position="24"/>
        <end position="231"/>
    </location>
</feature>
<sequence length="231" mass="25473">MRNRLTTLCLLGTLLSSAQQGMAQLTADPGPERRLVLGLDLSKTLIPALSGKGANFPFKHKSFFTIEPSLRIEMANKRFSWVLQPGFTRFTDAPFGNASLSMTGSFLKAGAEYRIATDHFLGLLLTTSGWQTEGTVTIPSPAFSPYQSALPTNRGVAGGLEFQSSQGIRLGPTSMFRFVVRINSFWRSRLRDSPETPYIPGLGRYGDLRGSSMSATFGASLEYHYYVRGRW</sequence>
<evidence type="ECO:0000313" key="2">
    <source>
        <dbReference type="EMBL" id="NID12041.1"/>
    </source>
</evidence>
<evidence type="ECO:0000256" key="1">
    <source>
        <dbReference type="SAM" id="SignalP"/>
    </source>
</evidence>
<dbReference type="Proteomes" id="UP000606008">
    <property type="component" value="Unassembled WGS sequence"/>
</dbReference>
<proteinExistence type="predicted"/>
<protein>
    <recommendedName>
        <fullName evidence="4">Outer membrane protein beta-barrel domain-containing protein</fullName>
    </recommendedName>
</protein>
<comment type="caution">
    <text evidence="2">The sequence shown here is derived from an EMBL/GenBank/DDBJ whole genome shotgun (WGS) entry which is preliminary data.</text>
</comment>
<reference evidence="3" key="2">
    <citation type="submission" date="2023-07" db="EMBL/GenBank/DDBJ databases">
        <authorList>
            <person name="Jung D.-H."/>
        </authorList>
    </citation>
    <scope>NUCLEOTIDE SEQUENCE [LARGE SCALE GENOMIC DNA]</scope>
    <source>
        <strain evidence="3">JA-25</strain>
    </source>
</reference>
<accession>A0ABX0QHV7</accession>
<dbReference type="RefSeq" id="WP_166692908.1">
    <property type="nucleotide sequence ID" value="NZ_WAEL01000006.1"/>
</dbReference>
<organism evidence="2 3">
    <name type="scientific">Fibrivirga algicola</name>
    <dbReference type="NCBI Taxonomy" id="2950420"/>
    <lineage>
        <taxon>Bacteria</taxon>
        <taxon>Pseudomonadati</taxon>
        <taxon>Bacteroidota</taxon>
        <taxon>Cytophagia</taxon>
        <taxon>Cytophagales</taxon>
        <taxon>Spirosomataceae</taxon>
        <taxon>Fibrivirga</taxon>
    </lineage>
</organism>
<keyword evidence="1" id="KW-0732">Signal</keyword>
<gene>
    <name evidence="2" type="ORF">F7231_17850</name>
</gene>
<feature type="signal peptide" evidence="1">
    <location>
        <begin position="1"/>
        <end position="23"/>
    </location>
</feature>
<evidence type="ECO:0008006" key="4">
    <source>
        <dbReference type="Google" id="ProtNLM"/>
    </source>
</evidence>
<reference evidence="3" key="1">
    <citation type="submission" date="2019-09" db="EMBL/GenBank/DDBJ databases">
        <authorList>
            <person name="Jung D.-H."/>
        </authorList>
    </citation>
    <scope>NUCLEOTIDE SEQUENCE [LARGE SCALE GENOMIC DNA]</scope>
    <source>
        <strain evidence="3">JA-25</strain>
    </source>
</reference>
<name>A0ABX0QHV7_9BACT</name>
<evidence type="ECO:0000313" key="3">
    <source>
        <dbReference type="Proteomes" id="UP000606008"/>
    </source>
</evidence>
<dbReference type="EMBL" id="WAEL01000006">
    <property type="protein sequence ID" value="NID12041.1"/>
    <property type="molecule type" value="Genomic_DNA"/>
</dbReference>